<evidence type="ECO:0000256" key="3">
    <source>
        <dbReference type="ARBA" id="ARBA00022989"/>
    </source>
</evidence>
<accession>A0AAV6V0E1</accession>
<feature type="transmembrane region" description="Helical" evidence="5">
    <location>
        <begin position="211"/>
        <end position="233"/>
    </location>
</feature>
<gene>
    <name evidence="6" type="ORF">JTE90_008698</name>
</gene>
<comment type="subcellular location">
    <subcellularLocation>
        <location evidence="1">Membrane</location>
        <topology evidence="1">Multi-pass membrane protein</topology>
    </subcellularLocation>
</comment>
<keyword evidence="3 5" id="KW-1133">Transmembrane helix</keyword>
<dbReference type="PANTHER" id="PTHR12489:SF22">
    <property type="entry name" value="SI:DKEY-35M8.1"/>
    <property type="match status" value="1"/>
</dbReference>
<evidence type="ECO:0000256" key="2">
    <source>
        <dbReference type="ARBA" id="ARBA00022692"/>
    </source>
</evidence>
<evidence type="ECO:0000256" key="4">
    <source>
        <dbReference type="ARBA" id="ARBA00023136"/>
    </source>
</evidence>
<dbReference type="GO" id="GO:0016020">
    <property type="term" value="C:membrane"/>
    <property type="evidence" value="ECO:0007669"/>
    <property type="project" value="UniProtKB-SubCell"/>
</dbReference>
<keyword evidence="2 5" id="KW-0812">Transmembrane</keyword>
<evidence type="ECO:0000313" key="6">
    <source>
        <dbReference type="EMBL" id="KAG8190165.1"/>
    </source>
</evidence>
<organism evidence="6 7">
    <name type="scientific">Oedothorax gibbosus</name>
    <dbReference type="NCBI Taxonomy" id="931172"/>
    <lineage>
        <taxon>Eukaryota</taxon>
        <taxon>Metazoa</taxon>
        <taxon>Ecdysozoa</taxon>
        <taxon>Arthropoda</taxon>
        <taxon>Chelicerata</taxon>
        <taxon>Arachnida</taxon>
        <taxon>Araneae</taxon>
        <taxon>Araneomorphae</taxon>
        <taxon>Entelegynae</taxon>
        <taxon>Araneoidea</taxon>
        <taxon>Linyphiidae</taxon>
        <taxon>Erigoninae</taxon>
        <taxon>Oedothorax</taxon>
    </lineage>
</organism>
<proteinExistence type="predicted"/>
<dbReference type="Pfam" id="PF10242">
    <property type="entry name" value="L_HMGIC_fpl"/>
    <property type="match status" value="1"/>
</dbReference>
<dbReference type="InterPro" id="IPR019372">
    <property type="entry name" value="LHFPL"/>
</dbReference>
<keyword evidence="7" id="KW-1185">Reference proteome</keyword>
<feature type="transmembrane region" description="Helical" evidence="5">
    <location>
        <begin position="34"/>
        <end position="55"/>
    </location>
</feature>
<evidence type="ECO:0000256" key="5">
    <source>
        <dbReference type="SAM" id="Phobius"/>
    </source>
</evidence>
<dbReference type="EMBL" id="JAFNEN010000192">
    <property type="protein sequence ID" value="KAG8190165.1"/>
    <property type="molecule type" value="Genomic_DNA"/>
</dbReference>
<reference evidence="6 7" key="1">
    <citation type="journal article" date="2022" name="Nat. Ecol. Evol.">
        <title>A masculinizing supergene underlies an exaggerated male reproductive morph in a spider.</title>
        <authorList>
            <person name="Hendrickx F."/>
            <person name="De Corte Z."/>
            <person name="Sonet G."/>
            <person name="Van Belleghem S.M."/>
            <person name="Kostlbacher S."/>
            <person name="Vangestel C."/>
        </authorList>
    </citation>
    <scope>NUCLEOTIDE SEQUENCE [LARGE SCALE GENOMIC DNA]</scope>
    <source>
        <strain evidence="6">W744_W776</strain>
    </source>
</reference>
<protein>
    <submittedName>
        <fullName evidence="6">Uncharacterized protein</fullName>
    </submittedName>
</protein>
<dbReference type="PANTHER" id="PTHR12489">
    <property type="entry name" value="LIPOMA HMGIC FUSION PARTNER-LIKE PROTEIN"/>
    <property type="match status" value="1"/>
</dbReference>
<evidence type="ECO:0000313" key="7">
    <source>
        <dbReference type="Proteomes" id="UP000827092"/>
    </source>
</evidence>
<evidence type="ECO:0000256" key="1">
    <source>
        <dbReference type="ARBA" id="ARBA00004141"/>
    </source>
</evidence>
<dbReference type="Proteomes" id="UP000827092">
    <property type="component" value="Unassembled WGS sequence"/>
</dbReference>
<sequence length="325" mass="36927">MQYKVGKPRCTNDLNEPYTPNQCKSHHRPSSSIVHIELVTSWPVTILWILLSWLVSTLATTAYVHPEWFVREHHRREEVLSYDRDGLMSTLGMVSVCYKGRQHNIEKIIGPGHPILVHQDLDKILGPDNQDSDNAQSTGHHDVYKTPVSGHQDIDRGLECHNFEEDFPSGSWQTAYVLFGSGCVLLTWCSILAFCSVWIVGKKNRQLVATLIGRIQLVAAILQAASLLLYPIVLGSSFAKLHCGADTAAYSPAGCRVVLVYGLRYEKLLCIRGSYFTQTRTSFFHEASFKNQLKYQRVFLPFLNKTNIKRYLTECLLHFTLHVCF</sequence>
<comment type="caution">
    <text evidence="6">The sequence shown here is derived from an EMBL/GenBank/DDBJ whole genome shotgun (WGS) entry which is preliminary data.</text>
</comment>
<name>A0AAV6V0E1_9ARAC</name>
<feature type="transmembrane region" description="Helical" evidence="5">
    <location>
        <begin position="175"/>
        <end position="199"/>
    </location>
</feature>
<keyword evidence="4 5" id="KW-0472">Membrane</keyword>
<dbReference type="AlphaFoldDB" id="A0AAV6V0E1"/>